<dbReference type="AlphaFoldDB" id="A0A2K0WKZ5"/>
<dbReference type="GO" id="GO:0005634">
    <property type="term" value="C:nucleus"/>
    <property type="evidence" value="ECO:0007669"/>
    <property type="project" value="UniProtKB-SubCell"/>
</dbReference>
<name>A0A2K0WKZ5_GIBNY</name>
<comment type="subcellular location">
    <subcellularLocation>
        <location evidence="1">Nucleus</location>
    </subcellularLocation>
</comment>
<evidence type="ECO:0000256" key="2">
    <source>
        <dbReference type="ARBA" id="ARBA00023242"/>
    </source>
</evidence>
<evidence type="ECO:0000313" key="3">
    <source>
        <dbReference type="EMBL" id="PNP82946.1"/>
    </source>
</evidence>
<dbReference type="InterPro" id="IPR021858">
    <property type="entry name" value="Fun_TF"/>
</dbReference>
<dbReference type="STRING" id="42673.A0A2K0WKZ5"/>
<gene>
    <name evidence="3" type="ORF">FNYG_03268</name>
</gene>
<keyword evidence="2" id="KW-0539">Nucleus</keyword>
<comment type="caution">
    <text evidence="3">The sequence shown here is derived from an EMBL/GenBank/DDBJ whole genome shotgun (WGS) entry which is preliminary data.</text>
</comment>
<dbReference type="EMBL" id="MTQA01000054">
    <property type="protein sequence ID" value="PNP82946.1"/>
    <property type="molecule type" value="Genomic_DNA"/>
</dbReference>
<proteinExistence type="predicted"/>
<dbReference type="GO" id="GO:0045944">
    <property type="term" value="P:positive regulation of transcription by RNA polymerase II"/>
    <property type="evidence" value="ECO:0007669"/>
    <property type="project" value="TreeGrafter"/>
</dbReference>
<sequence length="466" mass="51922">MASVIADNSSSPSNSWPLDQFVQDPGYLAYQEELRCLIFNTAQTAAPSRETSPTLGNFGPTDEELAAHAQTKTALASGRRLEYLKNYVAQVAPWLDMFDSNGAFTVQVPVLARSCPALLYAVLALSARQMERKGARQHSFDSLELYQEAIRLLNPLLQARDLTIIPICVILCCLEMMSASPQDWRRHLEGCAALFDSFDVNGFSGGLLQAVFWCYARMGLCYSSKFLLITCVGIDFVLDLCCALISDGTQGTLVPLDKWLPPGSDPNSAADVFRDHRSPDMHANYSVYLCSKVCGLVADRTHYVELGENNGCDSATFERRWLRLWHDLQTWLEDRPAEVVPVQFIESRPFPQILFVHWAGISSNQLYHTACTLLLGSKPREVKLDVGPTGSSIWHAKCICGISLTNPHQGCLNNAIQPLWIAGRLLSHKSEHLLLSKLILSIEAMTGWATNWRIADLEHAWGYKVR</sequence>
<reference evidence="3 4" key="1">
    <citation type="submission" date="2017-06" db="EMBL/GenBank/DDBJ databases">
        <title>Genome of Fusarium nygamai isolate CS10214.</title>
        <authorList>
            <person name="Gardiner D.M."/>
            <person name="Obanor F."/>
            <person name="Kazan K."/>
        </authorList>
    </citation>
    <scope>NUCLEOTIDE SEQUENCE [LARGE SCALE GENOMIC DNA]</scope>
    <source>
        <strain evidence="3 4">CS10214</strain>
    </source>
</reference>
<dbReference type="Pfam" id="PF11951">
    <property type="entry name" value="Fungal_trans_2"/>
    <property type="match status" value="1"/>
</dbReference>
<evidence type="ECO:0008006" key="5">
    <source>
        <dbReference type="Google" id="ProtNLM"/>
    </source>
</evidence>
<dbReference type="PANTHER" id="PTHR37534:SF24">
    <property type="entry name" value="MISCELLANEOUS ZN(II)2CYS6 TRANSCRIPTION FACTOR (EUROFUNG)-RELATED"/>
    <property type="match status" value="1"/>
</dbReference>
<evidence type="ECO:0000313" key="4">
    <source>
        <dbReference type="Proteomes" id="UP000236664"/>
    </source>
</evidence>
<dbReference type="GO" id="GO:0000976">
    <property type="term" value="F:transcription cis-regulatory region binding"/>
    <property type="evidence" value="ECO:0007669"/>
    <property type="project" value="TreeGrafter"/>
</dbReference>
<dbReference type="Proteomes" id="UP000236664">
    <property type="component" value="Unassembled WGS sequence"/>
</dbReference>
<organism evidence="3 4">
    <name type="scientific">Gibberella nygamai</name>
    <name type="common">Bean root rot disease fungus</name>
    <name type="synonym">Fusarium nygamai</name>
    <dbReference type="NCBI Taxonomy" id="42673"/>
    <lineage>
        <taxon>Eukaryota</taxon>
        <taxon>Fungi</taxon>
        <taxon>Dikarya</taxon>
        <taxon>Ascomycota</taxon>
        <taxon>Pezizomycotina</taxon>
        <taxon>Sordariomycetes</taxon>
        <taxon>Hypocreomycetidae</taxon>
        <taxon>Hypocreales</taxon>
        <taxon>Nectriaceae</taxon>
        <taxon>Fusarium</taxon>
        <taxon>Fusarium fujikuroi species complex</taxon>
    </lineage>
</organism>
<keyword evidence="4" id="KW-1185">Reference proteome</keyword>
<dbReference type="PANTHER" id="PTHR37534">
    <property type="entry name" value="TRANSCRIPTIONAL ACTIVATOR PROTEIN UGA3"/>
    <property type="match status" value="1"/>
</dbReference>
<dbReference type="GO" id="GO:0003700">
    <property type="term" value="F:DNA-binding transcription factor activity"/>
    <property type="evidence" value="ECO:0007669"/>
    <property type="project" value="TreeGrafter"/>
</dbReference>
<protein>
    <recommendedName>
        <fullName evidence="5">Transcription factor domain-containing protein</fullName>
    </recommendedName>
</protein>
<accession>A0A2K0WKZ5</accession>
<evidence type="ECO:0000256" key="1">
    <source>
        <dbReference type="ARBA" id="ARBA00004123"/>
    </source>
</evidence>
<dbReference type="OrthoDB" id="415590at2759"/>